<gene>
    <name evidence="2" type="ORF">Ahu01nite_098170</name>
</gene>
<feature type="transmembrane region" description="Helical" evidence="1">
    <location>
        <begin position="20"/>
        <end position="37"/>
    </location>
</feature>
<evidence type="ECO:0000313" key="3">
    <source>
        <dbReference type="Proteomes" id="UP000603200"/>
    </source>
</evidence>
<organism evidence="2 3">
    <name type="scientific">Winogradskya humida</name>
    <dbReference type="NCBI Taxonomy" id="113566"/>
    <lineage>
        <taxon>Bacteria</taxon>
        <taxon>Bacillati</taxon>
        <taxon>Actinomycetota</taxon>
        <taxon>Actinomycetes</taxon>
        <taxon>Micromonosporales</taxon>
        <taxon>Micromonosporaceae</taxon>
        <taxon>Winogradskya</taxon>
    </lineage>
</organism>
<dbReference type="Proteomes" id="UP000603200">
    <property type="component" value="Unassembled WGS sequence"/>
</dbReference>
<accession>A0ABQ4A775</accession>
<name>A0ABQ4A775_9ACTN</name>
<keyword evidence="1" id="KW-0812">Transmembrane</keyword>
<evidence type="ECO:0000256" key="1">
    <source>
        <dbReference type="SAM" id="Phobius"/>
    </source>
</evidence>
<keyword evidence="1" id="KW-0472">Membrane</keyword>
<evidence type="ECO:0000313" key="2">
    <source>
        <dbReference type="EMBL" id="GIE26715.1"/>
    </source>
</evidence>
<proteinExistence type="predicted"/>
<sequence>MLRFRYKQGRGEVKEMIEILTTWMVIATNVAVALVTYKATKRDK</sequence>
<keyword evidence="1" id="KW-1133">Transmembrane helix</keyword>
<dbReference type="EMBL" id="BOMN01000149">
    <property type="protein sequence ID" value="GIE26715.1"/>
    <property type="molecule type" value="Genomic_DNA"/>
</dbReference>
<protein>
    <submittedName>
        <fullName evidence="2">Uncharacterized protein</fullName>
    </submittedName>
</protein>
<keyword evidence="3" id="KW-1185">Reference proteome</keyword>
<reference evidence="2 3" key="1">
    <citation type="submission" date="2021-01" db="EMBL/GenBank/DDBJ databases">
        <title>Whole genome shotgun sequence of Actinoplanes humidus NBRC 14915.</title>
        <authorList>
            <person name="Komaki H."/>
            <person name="Tamura T."/>
        </authorList>
    </citation>
    <scope>NUCLEOTIDE SEQUENCE [LARGE SCALE GENOMIC DNA]</scope>
    <source>
        <strain evidence="2 3">NBRC 14915</strain>
    </source>
</reference>
<comment type="caution">
    <text evidence="2">The sequence shown here is derived from an EMBL/GenBank/DDBJ whole genome shotgun (WGS) entry which is preliminary data.</text>
</comment>